<dbReference type="Pfam" id="PF03629">
    <property type="entry name" value="SASA"/>
    <property type="match status" value="1"/>
</dbReference>
<dbReference type="PANTHER" id="PTHR31988:SF19">
    <property type="entry name" value="9-O-ACETYL-N-ACETYLNEURAMINIC ACID DEACETYLASE-RELATED"/>
    <property type="match status" value="1"/>
</dbReference>
<evidence type="ECO:0000256" key="1">
    <source>
        <dbReference type="ARBA" id="ARBA00022801"/>
    </source>
</evidence>
<organism evidence="4 5">
    <name type="scientific">Buddleja alternifolia</name>
    <dbReference type="NCBI Taxonomy" id="168488"/>
    <lineage>
        <taxon>Eukaryota</taxon>
        <taxon>Viridiplantae</taxon>
        <taxon>Streptophyta</taxon>
        <taxon>Embryophyta</taxon>
        <taxon>Tracheophyta</taxon>
        <taxon>Spermatophyta</taxon>
        <taxon>Magnoliopsida</taxon>
        <taxon>eudicotyledons</taxon>
        <taxon>Gunneridae</taxon>
        <taxon>Pentapetalae</taxon>
        <taxon>asterids</taxon>
        <taxon>lamiids</taxon>
        <taxon>Lamiales</taxon>
        <taxon>Scrophulariaceae</taxon>
        <taxon>Buddlejeae</taxon>
        <taxon>Buddleja</taxon>
    </lineage>
</organism>
<evidence type="ECO:0000313" key="4">
    <source>
        <dbReference type="EMBL" id="KAG8377472.1"/>
    </source>
</evidence>
<keyword evidence="5" id="KW-1185">Reference proteome</keyword>
<feature type="domain" description="Sialate O-acetylesterase" evidence="3">
    <location>
        <begin position="35"/>
        <end position="110"/>
    </location>
</feature>
<protein>
    <recommendedName>
        <fullName evidence="3">Sialate O-acetylesterase domain-containing protein</fullName>
    </recommendedName>
</protein>
<keyword evidence="1" id="KW-0378">Hydrolase</keyword>
<keyword evidence="2" id="KW-0732">Signal</keyword>
<feature type="signal peptide" evidence="2">
    <location>
        <begin position="1"/>
        <end position="25"/>
    </location>
</feature>
<gene>
    <name evidence="4" type="ORF">BUALT_Bualt08G0036500</name>
</gene>
<reference evidence="4" key="1">
    <citation type="submission" date="2019-10" db="EMBL/GenBank/DDBJ databases">
        <authorList>
            <person name="Zhang R."/>
            <person name="Pan Y."/>
            <person name="Wang J."/>
            <person name="Ma R."/>
            <person name="Yu S."/>
        </authorList>
    </citation>
    <scope>NUCLEOTIDE SEQUENCE</scope>
    <source>
        <strain evidence="4">LA-IB0</strain>
        <tissue evidence="4">Leaf</tissue>
    </source>
</reference>
<dbReference type="PANTHER" id="PTHR31988">
    <property type="entry name" value="ESTERASE, PUTATIVE (DUF303)-RELATED"/>
    <property type="match status" value="1"/>
</dbReference>
<dbReference type="GO" id="GO:0016787">
    <property type="term" value="F:hydrolase activity"/>
    <property type="evidence" value="ECO:0007669"/>
    <property type="project" value="UniProtKB-KW"/>
</dbReference>
<evidence type="ECO:0000259" key="3">
    <source>
        <dbReference type="Pfam" id="PF03629"/>
    </source>
</evidence>
<evidence type="ECO:0000256" key="2">
    <source>
        <dbReference type="SAM" id="SignalP"/>
    </source>
</evidence>
<evidence type="ECO:0000313" key="5">
    <source>
        <dbReference type="Proteomes" id="UP000826271"/>
    </source>
</evidence>
<accession>A0AAV6XA02</accession>
<dbReference type="Gene3D" id="3.40.50.1110">
    <property type="entry name" value="SGNH hydrolase"/>
    <property type="match status" value="1"/>
</dbReference>
<dbReference type="InterPro" id="IPR005181">
    <property type="entry name" value="SASA"/>
</dbReference>
<dbReference type="SUPFAM" id="SSF52266">
    <property type="entry name" value="SGNH hydrolase"/>
    <property type="match status" value="1"/>
</dbReference>
<dbReference type="Proteomes" id="UP000826271">
    <property type="component" value="Unassembled WGS sequence"/>
</dbReference>
<dbReference type="InterPro" id="IPR036514">
    <property type="entry name" value="SGNH_hydro_sf"/>
</dbReference>
<feature type="chain" id="PRO_5043888190" description="Sialate O-acetylesterase domain-containing protein" evidence="2">
    <location>
        <begin position="26"/>
        <end position="111"/>
    </location>
</feature>
<dbReference type="AlphaFoldDB" id="A0AAV6XA02"/>
<name>A0AAV6XA02_9LAMI</name>
<proteinExistence type="predicted"/>
<dbReference type="InterPro" id="IPR052940">
    <property type="entry name" value="Carb_Esterase_6"/>
</dbReference>
<dbReference type="EMBL" id="WHWC01000008">
    <property type="protein sequence ID" value="KAG8377472.1"/>
    <property type="molecule type" value="Genomic_DNA"/>
</dbReference>
<comment type="caution">
    <text evidence="4">The sequence shown here is derived from an EMBL/GenBank/DDBJ whole genome shotgun (WGS) entry which is preliminary data.</text>
</comment>
<sequence>MFFTVKVMFSLVSLMLLVCSSFVSSETLCPDNVFKNIFVLAGQSNMAGRGGATNNTTWDGIVLPECRPNPRILRLNAVLKWEEVQEPPHQDIDSTKICDVGPGMAFSNSVL</sequence>